<dbReference type="InterPro" id="IPR012341">
    <property type="entry name" value="6hp_glycosidase-like_sf"/>
</dbReference>
<evidence type="ECO:0000313" key="6">
    <source>
        <dbReference type="EMBL" id="RVX07852.1"/>
    </source>
</evidence>
<evidence type="ECO:0000256" key="1">
    <source>
        <dbReference type="ARBA" id="ARBA00001913"/>
    </source>
</evidence>
<evidence type="ECO:0000256" key="3">
    <source>
        <dbReference type="ARBA" id="ARBA00007658"/>
    </source>
</evidence>
<dbReference type="InterPro" id="IPR036026">
    <property type="entry name" value="Seven-hairpin_glycosidases"/>
</dbReference>
<dbReference type="PANTHER" id="PTHR11742:SF95">
    <property type="entry name" value="ALPHA-1,2-MANNOSIDASE"/>
    <property type="match status" value="1"/>
</dbReference>
<keyword evidence="4" id="KW-0378">Hydrolase</keyword>
<dbReference type="GO" id="GO:0016020">
    <property type="term" value="C:membrane"/>
    <property type="evidence" value="ECO:0007669"/>
    <property type="project" value="InterPro"/>
</dbReference>
<dbReference type="Pfam" id="PF01532">
    <property type="entry name" value="Glyco_hydro_47"/>
    <property type="match status" value="1"/>
</dbReference>
<dbReference type="InterPro" id="IPR050749">
    <property type="entry name" value="Glycosyl_Hydrolase_47"/>
</dbReference>
<protein>
    <submittedName>
        <fullName evidence="6">Mannosyl-oligosaccharide 1,2-alpha-mannosidase MNS1</fullName>
    </submittedName>
</protein>
<sequence>MGSSFSWTPRLCNDATYALAKCGAGHMLAWTCYNFYQSTPMKLAGENYFFSAGQDKSVDTSWNILRPETIESLFYLWRITGNKTYQEWGWNIFQAFEKNSRIETGYVGHKNVRIFPTQSFW</sequence>
<accession>A0A438JFY5</accession>
<dbReference type="Gene3D" id="1.50.10.10">
    <property type="match status" value="1"/>
</dbReference>
<evidence type="ECO:0000256" key="2">
    <source>
        <dbReference type="ARBA" id="ARBA00004922"/>
    </source>
</evidence>
<dbReference type="GO" id="GO:0012505">
    <property type="term" value="C:endomembrane system"/>
    <property type="evidence" value="ECO:0007669"/>
    <property type="project" value="UniProtKB-ARBA"/>
</dbReference>
<dbReference type="InterPro" id="IPR001382">
    <property type="entry name" value="Glyco_hydro_47"/>
</dbReference>
<comment type="cofactor">
    <cofactor evidence="1">
        <name>Ca(2+)</name>
        <dbReference type="ChEBI" id="CHEBI:29108"/>
    </cofactor>
</comment>
<proteinExistence type="inferred from homology"/>
<dbReference type="AlphaFoldDB" id="A0A438JFY5"/>
<name>A0A438JFY5_VITVI</name>
<dbReference type="SUPFAM" id="SSF48225">
    <property type="entry name" value="Seven-hairpin glycosidases"/>
    <property type="match status" value="1"/>
</dbReference>
<evidence type="ECO:0000256" key="4">
    <source>
        <dbReference type="ARBA" id="ARBA00022801"/>
    </source>
</evidence>
<dbReference type="GO" id="GO:0005975">
    <property type="term" value="P:carbohydrate metabolic process"/>
    <property type="evidence" value="ECO:0007669"/>
    <property type="project" value="InterPro"/>
</dbReference>
<dbReference type="GO" id="GO:0004571">
    <property type="term" value="F:mannosyl-oligosaccharide 1,2-alpha-mannosidase activity"/>
    <property type="evidence" value="ECO:0007669"/>
    <property type="project" value="InterPro"/>
</dbReference>
<organism evidence="6 7">
    <name type="scientific">Vitis vinifera</name>
    <name type="common">Grape</name>
    <dbReference type="NCBI Taxonomy" id="29760"/>
    <lineage>
        <taxon>Eukaryota</taxon>
        <taxon>Viridiplantae</taxon>
        <taxon>Streptophyta</taxon>
        <taxon>Embryophyta</taxon>
        <taxon>Tracheophyta</taxon>
        <taxon>Spermatophyta</taxon>
        <taxon>Magnoliopsida</taxon>
        <taxon>eudicotyledons</taxon>
        <taxon>Gunneridae</taxon>
        <taxon>Pentapetalae</taxon>
        <taxon>rosids</taxon>
        <taxon>Vitales</taxon>
        <taxon>Vitaceae</taxon>
        <taxon>Viteae</taxon>
        <taxon>Vitis</taxon>
    </lineage>
</organism>
<dbReference type="EMBL" id="QGNW01000044">
    <property type="protein sequence ID" value="RVX07852.1"/>
    <property type="molecule type" value="Genomic_DNA"/>
</dbReference>
<reference evidence="6 7" key="1">
    <citation type="journal article" date="2018" name="PLoS Genet.">
        <title>Population sequencing reveals clonal diversity and ancestral inbreeding in the grapevine cultivar Chardonnay.</title>
        <authorList>
            <person name="Roach M.J."/>
            <person name="Johnson D.L."/>
            <person name="Bohlmann J."/>
            <person name="van Vuuren H.J."/>
            <person name="Jones S.J."/>
            <person name="Pretorius I.S."/>
            <person name="Schmidt S.A."/>
            <person name="Borneman A.R."/>
        </authorList>
    </citation>
    <scope>NUCLEOTIDE SEQUENCE [LARGE SCALE GENOMIC DNA]</scope>
    <source>
        <strain evidence="7">cv. Chardonnay</strain>
        <tissue evidence="6">Leaf</tissue>
    </source>
</reference>
<gene>
    <name evidence="6" type="primary">MNS1_2</name>
    <name evidence="6" type="ORF">CK203_021988</name>
</gene>
<comment type="caution">
    <text evidence="6">The sequence shown here is derived from an EMBL/GenBank/DDBJ whole genome shotgun (WGS) entry which is preliminary data.</text>
</comment>
<keyword evidence="5" id="KW-1015">Disulfide bond</keyword>
<dbReference type="Proteomes" id="UP000288805">
    <property type="component" value="Unassembled WGS sequence"/>
</dbReference>
<dbReference type="PANTHER" id="PTHR11742">
    <property type="entry name" value="MANNOSYL-OLIGOSACCHARIDE ALPHA-1,2-MANNOSIDASE-RELATED"/>
    <property type="match status" value="1"/>
</dbReference>
<evidence type="ECO:0000256" key="5">
    <source>
        <dbReference type="ARBA" id="ARBA00023157"/>
    </source>
</evidence>
<dbReference type="FunFam" id="1.50.10.10:FF:000102">
    <property type="entry name" value="Mannosyl-oligosaccharide 1,2-alpha-mannosidase MNS2"/>
    <property type="match status" value="1"/>
</dbReference>
<comment type="similarity">
    <text evidence="3">Belongs to the glycosyl hydrolase 47 family.</text>
</comment>
<comment type="pathway">
    <text evidence="2">Protein modification; protein glycosylation.</text>
</comment>
<evidence type="ECO:0000313" key="7">
    <source>
        <dbReference type="Proteomes" id="UP000288805"/>
    </source>
</evidence>
<dbReference type="GO" id="GO:0005509">
    <property type="term" value="F:calcium ion binding"/>
    <property type="evidence" value="ECO:0007669"/>
    <property type="project" value="InterPro"/>
</dbReference>